<dbReference type="InterPro" id="IPR026765">
    <property type="entry name" value="Tmem163"/>
</dbReference>
<dbReference type="SUPFAM" id="SSF161111">
    <property type="entry name" value="Cation efflux protein transmembrane domain-like"/>
    <property type="match status" value="1"/>
</dbReference>
<evidence type="ECO:0000256" key="10">
    <source>
        <dbReference type="ARBA" id="ARBA00023329"/>
    </source>
</evidence>
<sequence>MTSPISLTLSPQRRVQLNRRSLQLAYATAGYNLIEGVVAVAAGAAASSTALLGFGLDSFDEVSSALVVIWQFRARVPEARERLALRLIAVSFFALAAWVTVDAARSLLGTEQADTSPVGIAIAATSVVVMPLLVWAKRRTGRELGSATVVADSMQTMLCTYLSAIVLIGLLLNATLGWWWADPAAALVIAAVAVREGVQAWRGEQCDDCAIPAAADGQAEGCGCGPGCTDACCTGTDQASR</sequence>
<dbReference type="InterPro" id="IPR058533">
    <property type="entry name" value="Cation_efflux_TM"/>
</dbReference>
<keyword evidence="6" id="KW-0862">Zinc</keyword>
<feature type="transmembrane region" description="Helical" evidence="11">
    <location>
        <begin position="116"/>
        <end position="136"/>
    </location>
</feature>
<keyword evidence="14" id="KW-1185">Reference proteome</keyword>
<evidence type="ECO:0000256" key="1">
    <source>
        <dbReference type="ARBA" id="ARBA00004146"/>
    </source>
</evidence>
<evidence type="ECO:0000256" key="8">
    <source>
        <dbReference type="ARBA" id="ARBA00023018"/>
    </source>
</evidence>
<evidence type="ECO:0000256" key="5">
    <source>
        <dbReference type="ARBA" id="ARBA00022753"/>
    </source>
</evidence>
<feature type="transmembrane region" description="Helical" evidence="11">
    <location>
        <begin position="157"/>
        <end position="181"/>
    </location>
</feature>
<gene>
    <name evidence="13" type="ORF">ACFQ5G_03615</name>
</gene>
<reference evidence="14" key="1">
    <citation type="journal article" date="2019" name="Int. J. Syst. Evol. Microbiol.">
        <title>The Global Catalogue of Microorganisms (GCM) 10K type strain sequencing project: providing services to taxonomists for standard genome sequencing and annotation.</title>
        <authorList>
            <consortium name="The Broad Institute Genomics Platform"/>
            <consortium name="The Broad Institute Genome Sequencing Center for Infectious Disease"/>
            <person name="Wu L."/>
            <person name="Ma J."/>
        </authorList>
    </citation>
    <scope>NUCLEOTIDE SEQUENCE [LARGE SCALE GENOMIC DNA]</scope>
    <source>
        <strain evidence="14">CCM 7526</strain>
    </source>
</reference>
<evidence type="ECO:0000256" key="2">
    <source>
        <dbReference type="ARBA" id="ARBA00004644"/>
    </source>
</evidence>
<comment type="subcellular location">
    <subcellularLocation>
        <location evidence="2">Cytoplasmic vesicle</location>
        <location evidence="2">Secretory vesicle</location>
        <location evidence="2">Synaptic vesicle membrane</location>
        <topology evidence="2">Multi-pass membrane protein</topology>
    </subcellularLocation>
    <subcellularLocation>
        <location evidence="1">Early endosome membrane</location>
    </subcellularLocation>
</comment>
<dbReference type="PANTHER" id="PTHR31937">
    <property type="entry name" value="TRANSMEMBRANE PROTEIN 163"/>
    <property type="match status" value="1"/>
</dbReference>
<keyword evidence="7 11" id="KW-1133">Transmembrane helix</keyword>
<dbReference type="RefSeq" id="WP_378078214.1">
    <property type="nucleotide sequence ID" value="NZ_JBHTMK010000005.1"/>
</dbReference>
<name>A0ABW4A2F1_9ACTN</name>
<dbReference type="PANTHER" id="PTHR31937:SF2">
    <property type="entry name" value="TRANSMEMBRANE PROTEIN 163"/>
    <property type="match status" value="1"/>
</dbReference>
<feature type="transmembrane region" description="Helical" evidence="11">
    <location>
        <begin position="83"/>
        <end position="101"/>
    </location>
</feature>
<dbReference type="Gene3D" id="1.20.1510.10">
    <property type="entry name" value="Cation efflux protein transmembrane domain"/>
    <property type="match status" value="1"/>
</dbReference>
<dbReference type="Proteomes" id="UP001597183">
    <property type="component" value="Unassembled WGS sequence"/>
</dbReference>
<evidence type="ECO:0000256" key="7">
    <source>
        <dbReference type="ARBA" id="ARBA00022989"/>
    </source>
</evidence>
<dbReference type="Pfam" id="PF01545">
    <property type="entry name" value="Cation_efflux"/>
    <property type="match status" value="1"/>
</dbReference>
<dbReference type="InterPro" id="IPR027469">
    <property type="entry name" value="Cation_efflux_TMD_sf"/>
</dbReference>
<feature type="domain" description="Cation efflux protein transmembrane" evidence="12">
    <location>
        <begin position="37"/>
        <end position="198"/>
    </location>
</feature>
<accession>A0ABW4A2F1</accession>
<evidence type="ECO:0000313" key="13">
    <source>
        <dbReference type="EMBL" id="MFD1364430.1"/>
    </source>
</evidence>
<comment type="similarity">
    <text evidence="3">Belongs to the TMEM163 family.</text>
</comment>
<keyword evidence="9 11" id="KW-0472">Membrane</keyword>
<organism evidence="13 14">
    <name type="scientific">Actinoplanes sichuanensis</name>
    <dbReference type="NCBI Taxonomy" id="512349"/>
    <lineage>
        <taxon>Bacteria</taxon>
        <taxon>Bacillati</taxon>
        <taxon>Actinomycetota</taxon>
        <taxon>Actinomycetes</taxon>
        <taxon>Micromonosporales</taxon>
        <taxon>Micromonosporaceae</taxon>
        <taxon>Actinoplanes</taxon>
    </lineage>
</organism>
<comment type="caution">
    <text evidence="13">The sequence shown here is derived from an EMBL/GenBank/DDBJ whole genome shotgun (WGS) entry which is preliminary data.</text>
</comment>
<evidence type="ECO:0000256" key="6">
    <source>
        <dbReference type="ARBA" id="ARBA00022833"/>
    </source>
</evidence>
<evidence type="ECO:0000259" key="12">
    <source>
        <dbReference type="Pfam" id="PF01545"/>
    </source>
</evidence>
<evidence type="ECO:0000256" key="9">
    <source>
        <dbReference type="ARBA" id="ARBA00023136"/>
    </source>
</evidence>
<keyword evidence="10" id="KW-0968">Cytoplasmic vesicle</keyword>
<proteinExistence type="inferred from homology"/>
<dbReference type="EMBL" id="JBHTMK010000005">
    <property type="protein sequence ID" value="MFD1364430.1"/>
    <property type="molecule type" value="Genomic_DNA"/>
</dbReference>
<keyword evidence="4 11" id="KW-0812">Transmembrane</keyword>
<evidence type="ECO:0000256" key="4">
    <source>
        <dbReference type="ARBA" id="ARBA00022692"/>
    </source>
</evidence>
<keyword evidence="5" id="KW-0967">Endosome</keyword>
<protein>
    <submittedName>
        <fullName evidence="13">Cation transporter</fullName>
    </submittedName>
</protein>
<evidence type="ECO:0000313" key="14">
    <source>
        <dbReference type="Proteomes" id="UP001597183"/>
    </source>
</evidence>
<keyword evidence="8" id="KW-0770">Synapse</keyword>
<evidence type="ECO:0000256" key="3">
    <source>
        <dbReference type="ARBA" id="ARBA00008731"/>
    </source>
</evidence>
<evidence type="ECO:0000256" key="11">
    <source>
        <dbReference type="SAM" id="Phobius"/>
    </source>
</evidence>